<evidence type="ECO:0000256" key="6">
    <source>
        <dbReference type="ARBA" id="ARBA00023306"/>
    </source>
</evidence>
<dbReference type="SMART" id="SM00028">
    <property type="entry name" value="TPR"/>
    <property type="match status" value="7"/>
</dbReference>
<reference evidence="9" key="1">
    <citation type="submission" date="2018-10" db="EMBL/GenBank/DDBJ databases">
        <title>Transcriptome assembly of Aceria tosichella (Wheat curl mite) Type 2.</title>
        <authorList>
            <person name="Scully E.D."/>
            <person name="Geib S.M."/>
            <person name="Palmer N.A."/>
            <person name="Gupta A.K."/>
            <person name="Sarath G."/>
            <person name="Tatineni S."/>
        </authorList>
    </citation>
    <scope>NUCLEOTIDE SEQUENCE</scope>
    <source>
        <strain evidence="9">LincolnNE</strain>
    </source>
</reference>
<evidence type="ECO:0000256" key="8">
    <source>
        <dbReference type="SAM" id="MobiDB-lite"/>
    </source>
</evidence>
<dbReference type="Pfam" id="PF12895">
    <property type="entry name" value="ANAPC3"/>
    <property type="match status" value="1"/>
</dbReference>
<keyword evidence="1 9" id="KW-0132">Cell division</keyword>
<feature type="repeat" description="TPR" evidence="7">
    <location>
        <begin position="494"/>
        <end position="527"/>
    </location>
</feature>
<feature type="repeat" description="TPR" evidence="7">
    <location>
        <begin position="528"/>
        <end position="561"/>
    </location>
</feature>
<evidence type="ECO:0000256" key="7">
    <source>
        <dbReference type="PROSITE-ProRule" id="PRU00339"/>
    </source>
</evidence>
<keyword evidence="4" id="KW-0833">Ubl conjugation pathway</keyword>
<protein>
    <submittedName>
        <fullName evidence="9">Cell division cycle protein 16</fullName>
    </submittedName>
</protein>
<dbReference type="EMBL" id="GGYP01004141">
    <property type="protein sequence ID" value="MDE48912.1"/>
    <property type="molecule type" value="Transcribed_RNA"/>
</dbReference>
<name>A0A6G1SG12_9ACAR</name>
<dbReference type="GO" id="GO:0045842">
    <property type="term" value="P:positive regulation of mitotic metaphase/anaphase transition"/>
    <property type="evidence" value="ECO:0007669"/>
    <property type="project" value="TreeGrafter"/>
</dbReference>
<feature type="region of interest" description="Disordered" evidence="8">
    <location>
        <begin position="131"/>
        <end position="159"/>
    </location>
</feature>
<keyword evidence="2" id="KW-0677">Repeat</keyword>
<dbReference type="Gene3D" id="1.25.40.10">
    <property type="entry name" value="Tetratricopeptide repeat domain"/>
    <property type="match status" value="1"/>
</dbReference>
<organism evidence="9">
    <name type="scientific">Aceria tosichella</name>
    <name type="common">wheat curl mite</name>
    <dbReference type="NCBI Taxonomy" id="561515"/>
    <lineage>
        <taxon>Eukaryota</taxon>
        <taxon>Metazoa</taxon>
        <taxon>Ecdysozoa</taxon>
        <taxon>Arthropoda</taxon>
        <taxon>Chelicerata</taxon>
        <taxon>Arachnida</taxon>
        <taxon>Acari</taxon>
        <taxon>Acariformes</taxon>
        <taxon>Trombidiformes</taxon>
        <taxon>Prostigmata</taxon>
        <taxon>Eupodina</taxon>
        <taxon>Eriophyoidea</taxon>
        <taxon>Eriophyidae</taxon>
        <taxon>Eriophyinae</taxon>
        <taxon>Aceriini</taxon>
        <taxon>Aceria</taxon>
    </lineage>
</organism>
<dbReference type="GO" id="GO:0031145">
    <property type="term" value="P:anaphase-promoting complex-dependent catabolic process"/>
    <property type="evidence" value="ECO:0007669"/>
    <property type="project" value="TreeGrafter"/>
</dbReference>
<evidence type="ECO:0000256" key="3">
    <source>
        <dbReference type="ARBA" id="ARBA00022776"/>
    </source>
</evidence>
<evidence type="ECO:0000313" key="9">
    <source>
        <dbReference type="EMBL" id="MDE48912.1"/>
    </source>
</evidence>
<dbReference type="SUPFAM" id="SSF81901">
    <property type="entry name" value="HCP-like"/>
    <property type="match status" value="1"/>
</dbReference>
<dbReference type="PROSITE" id="PS50005">
    <property type="entry name" value="TPR"/>
    <property type="match status" value="2"/>
</dbReference>
<accession>A0A6G1SG12</accession>
<dbReference type="GO" id="GO:0005680">
    <property type="term" value="C:anaphase-promoting complex"/>
    <property type="evidence" value="ECO:0007669"/>
    <property type="project" value="TreeGrafter"/>
</dbReference>
<proteinExistence type="predicted"/>
<dbReference type="PANTHER" id="PTHR12558">
    <property type="entry name" value="CELL DIVISION CYCLE 16,23,27"/>
    <property type="match status" value="1"/>
</dbReference>
<evidence type="ECO:0000256" key="4">
    <source>
        <dbReference type="ARBA" id="ARBA00022786"/>
    </source>
</evidence>
<evidence type="ECO:0000256" key="2">
    <source>
        <dbReference type="ARBA" id="ARBA00022737"/>
    </source>
</evidence>
<dbReference type="PANTHER" id="PTHR12558:SF9">
    <property type="entry name" value="CELL DIVISION CYCLE PROTEIN 16 HOMOLOG"/>
    <property type="match status" value="1"/>
</dbReference>
<evidence type="ECO:0000256" key="1">
    <source>
        <dbReference type="ARBA" id="ARBA00022618"/>
    </source>
</evidence>
<dbReference type="SUPFAM" id="SSF48452">
    <property type="entry name" value="TPR-like"/>
    <property type="match status" value="1"/>
</dbReference>
<dbReference type="Pfam" id="PF13424">
    <property type="entry name" value="TPR_12"/>
    <property type="match status" value="1"/>
</dbReference>
<sequence length="602" mass="69640">MAQHNMPASASSELINNLRATVKSFIHCQDYQSASFWAEKVMFLTNDPDDTYERARCLYNLKEYHRAAHTIRSRDLHQTNLACLYLAAQCHFMEKDYKEANQLLDSPLIIKSTPHNSEISMGLSTPTTLVSRHSSRIHNQQHQQHHHHQQQQQVSSATSDKSISRMLGAIYLLKGKLHECNDNRQMAQSCFKEALVHDIFCFEAYTSLTRHHMLTIEEETTLLNELNLDESFRHDPEMGQFIKLFYSLRGKKYHKPSQPVIPPELEYLSTNVDVETALAERHYFNCDYHSAYELSCTILEKDAHHLECLPVYISSLMEIDKPTQLFNIAHQLVDLYPESAVSWFAVGCYYLLINKVEPARRYLSKATTLDNVFGPAWLVYGHSFAVEREHDQAMAAYFRAYHLMRGCHLPLLFIGVEYNRGSDCKLAKKFLDQARKVAPEDPFVLHEYGVVYYRNKEFKPALECFKEAEKILRQANATMSSAWTNSDRFKQKWEPLLNNIGHTLRQLGRYDEAIEYHNKALTLVQATASTYSALGFLYYLKEDWDKALEYLNNALSIRFNDSISTSLLEKTIPKYNQALKESLAAEKVPPVDIFQDSMESLR</sequence>
<dbReference type="GO" id="GO:0051301">
    <property type="term" value="P:cell division"/>
    <property type="evidence" value="ECO:0007669"/>
    <property type="project" value="UniProtKB-KW"/>
</dbReference>
<dbReference type="GO" id="GO:0005737">
    <property type="term" value="C:cytoplasm"/>
    <property type="evidence" value="ECO:0007669"/>
    <property type="project" value="TreeGrafter"/>
</dbReference>
<keyword evidence="3" id="KW-0498">Mitosis</keyword>
<dbReference type="AlphaFoldDB" id="A0A6G1SG12"/>
<keyword evidence="6" id="KW-0131">Cell cycle</keyword>
<evidence type="ECO:0000256" key="5">
    <source>
        <dbReference type="ARBA" id="ARBA00022803"/>
    </source>
</evidence>
<dbReference type="InterPro" id="IPR011990">
    <property type="entry name" value="TPR-like_helical_dom_sf"/>
</dbReference>
<keyword evidence="5 7" id="KW-0802">TPR repeat</keyword>
<dbReference type="GO" id="GO:0016567">
    <property type="term" value="P:protein ubiquitination"/>
    <property type="evidence" value="ECO:0007669"/>
    <property type="project" value="TreeGrafter"/>
</dbReference>
<dbReference type="InterPro" id="IPR019734">
    <property type="entry name" value="TPR_rpt"/>
</dbReference>
<gene>
    <name evidence="9" type="primary">Cdc16</name>
    <name evidence="9" type="ORF">g.19840</name>
</gene>